<evidence type="ECO:0000256" key="9">
    <source>
        <dbReference type="HAMAP-Rule" id="MF_00061"/>
    </source>
</evidence>
<sequence length="307" mass="31381">MRTTTAGLTVRAPAKINLHLGVGAVREDGMHPLLTVYHAVGLYDDLSAVASPDWSLGLAGEDYIGSAGVPLGGENIVDRAAELLAAHHGVAVTGDLHITKAIPVAGGMAGGSADAAAALVALDRLWDLETSDDDLLALAARLGSDVPFALVGGTALGTGRGEIVTPVADHGTWWWVVVLSPDGLSTPAVYRHFDELFPDAPATPPPADELLAALDSGDPYRLAAAMHNDLQAPAFDLRPDLELRIAQGESEGALRGLVSGSGPTCVFLCESGDHARAVAGALLADREPPVVLVANGPVAGAHVVTHG</sequence>
<dbReference type="InterPro" id="IPR013750">
    <property type="entry name" value="GHMP_kinase_C_dom"/>
</dbReference>
<accession>A0ABN2ZSL3</accession>
<keyword evidence="5 9" id="KW-0547">Nucleotide-binding</keyword>
<proteinExistence type="inferred from homology"/>
<keyword evidence="4 9" id="KW-0808">Transferase</keyword>
<dbReference type="GO" id="GO:0016301">
    <property type="term" value="F:kinase activity"/>
    <property type="evidence" value="ECO:0007669"/>
    <property type="project" value="UniProtKB-KW"/>
</dbReference>
<evidence type="ECO:0000259" key="11">
    <source>
        <dbReference type="Pfam" id="PF08544"/>
    </source>
</evidence>
<feature type="active site" evidence="9">
    <location>
        <position position="15"/>
    </location>
</feature>
<dbReference type="Proteomes" id="UP001501771">
    <property type="component" value="Unassembled WGS sequence"/>
</dbReference>
<dbReference type="PIRSF" id="PIRSF010376">
    <property type="entry name" value="IspE"/>
    <property type="match status" value="1"/>
</dbReference>
<comment type="similarity">
    <text evidence="1 9">Belongs to the GHMP kinase family. IspE subfamily.</text>
</comment>
<feature type="binding site" evidence="9">
    <location>
        <begin position="103"/>
        <end position="113"/>
    </location>
    <ligand>
        <name>ATP</name>
        <dbReference type="ChEBI" id="CHEBI:30616"/>
    </ligand>
</feature>
<dbReference type="PANTHER" id="PTHR43527">
    <property type="entry name" value="4-DIPHOSPHOCYTIDYL-2-C-METHYL-D-ERYTHRITOL KINASE, CHLOROPLASTIC"/>
    <property type="match status" value="1"/>
</dbReference>
<organism evidence="12 13">
    <name type="scientific">Nocardioides koreensis</name>
    <dbReference type="NCBI Taxonomy" id="433651"/>
    <lineage>
        <taxon>Bacteria</taxon>
        <taxon>Bacillati</taxon>
        <taxon>Actinomycetota</taxon>
        <taxon>Actinomycetes</taxon>
        <taxon>Propionibacteriales</taxon>
        <taxon>Nocardioidaceae</taxon>
        <taxon>Nocardioides</taxon>
    </lineage>
</organism>
<evidence type="ECO:0000259" key="10">
    <source>
        <dbReference type="Pfam" id="PF00288"/>
    </source>
</evidence>
<dbReference type="HAMAP" id="MF_00061">
    <property type="entry name" value="IspE"/>
    <property type="match status" value="1"/>
</dbReference>
<evidence type="ECO:0000256" key="3">
    <source>
        <dbReference type="ARBA" id="ARBA00017473"/>
    </source>
</evidence>
<dbReference type="InterPro" id="IPR014721">
    <property type="entry name" value="Ribsml_uS5_D2-typ_fold_subgr"/>
</dbReference>
<dbReference type="InterPro" id="IPR036554">
    <property type="entry name" value="GHMP_kinase_C_sf"/>
</dbReference>
<dbReference type="NCBIfam" id="NF002870">
    <property type="entry name" value="PRK03188.1"/>
    <property type="match status" value="1"/>
</dbReference>
<comment type="function">
    <text evidence="9">Catalyzes the phosphorylation of the position 2 hydroxy group of 4-diphosphocytidyl-2C-methyl-D-erythritol.</text>
</comment>
<dbReference type="SUPFAM" id="SSF54211">
    <property type="entry name" value="Ribosomal protein S5 domain 2-like"/>
    <property type="match status" value="1"/>
</dbReference>
<keyword evidence="9" id="KW-0414">Isoprene biosynthesis</keyword>
<dbReference type="Gene3D" id="3.30.230.10">
    <property type="match status" value="1"/>
</dbReference>
<dbReference type="RefSeq" id="WP_344151818.1">
    <property type="nucleotide sequence ID" value="NZ_BAAAQR010000006.1"/>
</dbReference>
<dbReference type="Pfam" id="PF00288">
    <property type="entry name" value="GHMP_kinases_N"/>
    <property type="match status" value="1"/>
</dbReference>
<evidence type="ECO:0000256" key="5">
    <source>
        <dbReference type="ARBA" id="ARBA00022741"/>
    </source>
</evidence>
<comment type="caution">
    <text evidence="12">The sequence shown here is derived from an EMBL/GenBank/DDBJ whole genome shotgun (WGS) entry which is preliminary data.</text>
</comment>
<dbReference type="EC" id="2.7.1.148" evidence="2 9"/>
<gene>
    <name evidence="9" type="primary">ispE</name>
    <name evidence="12" type="ORF">GCM10009844_23090</name>
</gene>
<evidence type="ECO:0000313" key="12">
    <source>
        <dbReference type="EMBL" id="GAA2146682.1"/>
    </source>
</evidence>
<dbReference type="Gene3D" id="3.30.70.890">
    <property type="entry name" value="GHMP kinase, C-terminal domain"/>
    <property type="match status" value="1"/>
</dbReference>
<evidence type="ECO:0000256" key="4">
    <source>
        <dbReference type="ARBA" id="ARBA00022679"/>
    </source>
</evidence>
<keyword evidence="6 9" id="KW-0418">Kinase</keyword>
<dbReference type="PANTHER" id="PTHR43527:SF2">
    <property type="entry name" value="4-DIPHOSPHOCYTIDYL-2-C-METHYL-D-ERYTHRITOL KINASE, CHLOROPLASTIC"/>
    <property type="match status" value="1"/>
</dbReference>
<comment type="pathway">
    <text evidence="9">Isoprenoid biosynthesis; isopentenyl diphosphate biosynthesis via DXP pathway; isopentenyl diphosphate from 1-deoxy-D-xylulose 5-phosphate: step 3/6.</text>
</comment>
<keyword evidence="13" id="KW-1185">Reference proteome</keyword>
<feature type="domain" description="GHMP kinase N-terminal" evidence="10">
    <location>
        <begin position="75"/>
        <end position="153"/>
    </location>
</feature>
<evidence type="ECO:0000256" key="8">
    <source>
        <dbReference type="ARBA" id="ARBA00032554"/>
    </source>
</evidence>
<reference evidence="12 13" key="1">
    <citation type="journal article" date="2019" name="Int. J. Syst. Evol. Microbiol.">
        <title>The Global Catalogue of Microorganisms (GCM) 10K type strain sequencing project: providing services to taxonomists for standard genome sequencing and annotation.</title>
        <authorList>
            <consortium name="The Broad Institute Genomics Platform"/>
            <consortium name="The Broad Institute Genome Sequencing Center for Infectious Disease"/>
            <person name="Wu L."/>
            <person name="Ma J."/>
        </authorList>
    </citation>
    <scope>NUCLEOTIDE SEQUENCE [LARGE SCALE GENOMIC DNA]</scope>
    <source>
        <strain evidence="12 13">JCM 16022</strain>
    </source>
</reference>
<dbReference type="EMBL" id="BAAAQR010000006">
    <property type="protein sequence ID" value="GAA2146682.1"/>
    <property type="molecule type" value="Genomic_DNA"/>
</dbReference>
<evidence type="ECO:0000256" key="1">
    <source>
        <dbReference type="ARBA" id="ARBA00009684"/>
    </source>
</evidence>
<keyword evidence="7 9" id="KW-0067">ATP-binding</keyword>
<dbReference type="InterPro" id="IPR004424">
    <property type="entry name" value="IspE"/>
</dbReference>
<evidence type="ECO:0000313" key="13">
    <source>
        <dbReference type="Proteomes" id="UP001501771"/>
    </source>
</evidence>
<dbReference type="NCBIfam" id="TIGR00154">
    <property type="entry name" value="ispE"/>
    <property type="match status" value="1"/>
</dbReference>
<protein>
    <recommendedName>
        <fullName evidence="3 9">4-diphosphocytidyl-2-C-methyl-D-erythritol kinase</fullName>
        <shortName evidence="9">CMK</shortName>
        <ecNumber evidence="2 9">2.7.1.148</ecNumber>
    </recommendedName>
    <alternativeName>
        <fullName evidence="8 9">4-(cytidine-5'-diphospho)-2-C-methyl-D-erythritol kinase</fullName>
    </alternativeName>
</protein>
<evidence type="ECO:0000256" key="6">
    <source>
        <dbReference type="ARBA" id="ARBA00022777"/>
    </source>
</evidence>
<evidence type="ECO:0000256" key="7">
    <source>
        <dbReference type="ARBA" id="ARBA00022840"/>
    </source>
</evidence>
<dbReference type="Pfam" id="PF08544">
    <property type="entry name" value="GHMP_kinases_C"/>
    <property type="match status" value="1"/>
</dbReference>
<dbReference type="SUPFAM" id="SSF55060">
    <property type="entry name" value="GHMP Kinase, C-terminal domain"/>
    <property type="match status" value="1"/>
</dbReference>
<feature type="domain" description="GHMP kinase C-terminal" evidence="11">
    <location>
        <begin position="211"/>
        <end position="282"/>
    </location>
</feature>
<name>A0ABN2ZSL3_9ACTN</name>
<dbReference type="InterPro" id="IPR006204">
    <property type="entry name" value="GHMP_kinase_N_dom"/>
</dbReference>
<feature type="active site" evidence="9">
    <location>
        <position position="145"/>
    </location>
</feature>
<comment type="catalytic activity">
    <reaction evidence="9">
        <text>4-CDP-2-C-methyl-D-erythritol + ATP = 4-CDP-2-C-methyl-D-erythritol 2-phosphate + ADP + H(+)</text>
        <dbReference type="Rhea" id="RHEA:18437"/>
        <dbReference type="ChEBI" id="CHEBI:15378"/>
        <dbReference type="ChEBI" id="CHEBI:30616"/>
        <dbReference type="ChEBI" id="CHEBI:57823"/>
        <dbReference type="ChEBI" id="CHEBI:57919"/>
        <dbReference type="ChEBI" id="CHEBI:456216"/>
        <dbReference type="EC" id="2.7.1.148"/>
    </reaction>
</comment>
<evidence type="ECO:0000256" key="2">
    <source>
        <dbReference type="ARBA" id="ARBA00012052"/>
    </source>
</evidence>
<dbReference type="InterPro" id="IPR020568">
    <property type="entry name" value="Ribosomal_Su5_D2-typ_SF"/>
</dbReference>